<dbReference type="EMBL" id="CP024639">
    <property type="protein sequence ID" value="QGR09757.1"/>
    <property type="molecule type" value="Genomic_DNA"/>
</dbReference>
<dbReference type="PANTHER" id="PTHR40260:SF2">
    <property type="entry name" value="BLR8190 PROTEIN"/>
    <property type="match status" value="1"/>
</dbReference>
<dbReference type="AlphaFoldDB" id="A0AAP9HAW1"/>
<dbReference type="Gene3D" id="3.30.70.100">
    <property type="match status" value="1"/>
</dbReference>
<dbReference type="InterPro" id="IPR011008">
    <property type="entry name" value="Dimeric_a/b-barrel"/>
</dbReference>
<keyword evidence="5" id="KW-1185">Reference proteome</keyword>
<gene>
    <name evidence="3" type="ORF">CTZ24_25200</name>
    <name evidence="2" type="ORF">Q3404_25270</name>
</gene>
<dbReference type="RefSeq" id="WP_208726927.1">
    <property type="nucleotide sequence ID" value="NZ_CP024639.1"/>
</dbReference>
<dbReference type="GO" id="GO:0016491">
    <property type="term" value="F:oxidoreductase activity"/>
    <property type="evidence" value="ECO:0007669"/>
    <property type="project" value="InterPro"/>
</dbReference>
<evidence type="ECO:0000313" key="4">
    <source>
        <dbReference type="Proteomes" id="UP000424872"/>
    </source>
</evidence>
<dbReference type="NCBIfam" id="TIGR02118">
    <property type="entry name" value="EthD family reductase"/>
    <property type="match status" value="1"/>
</dbReference>
<evidence type="ECO:0000313" key="3">
    <source>
        <dbReference type="EMBL" id="QGR09757.1"/>
    </source>
</evidence>
<reference evidence="4" key="1">
    <citation type="submission" date="2017-11" db="EMBL/GenBank/DDBJ databases">
        <title>Genome sequence of Pantoea sp. MSR2.</title>
        <authorList>
            <person name="Nascimento F.X."/>
        </authorList>
    </citation>
    <scope>NUCLEOTIDE SEQUENCE [LARGE SCALE GENOMIC DNA]</scope>
    <source>
        <strain evidence="4">MSR2</strain>
        <plasmid evidence="4">pmsr2c</plasmid>
    </source>
</reference>
<evidence type="ECO:0000259" key="1">
    <source>
        <dbReference type="Pfam" id="PF07110"/>
    </source>
</evidence>
<dbReference type="Proteomes" id="UP001171299">
    <property type="component" value="Unassembled WGS sequence"/>
</dbReference>
<keyword evidence="3" id="KW-0614">Plasmid</keyword>
<reference evidence="3" key="2">
    <citation type="journal article" date="2020" name="Environ. Microbiol.">
        <title>The extreme plant-growth-promoting properties of Pantoea phytobeneficialis MSR2 revealed by functional and genomic analysis.</title>
        <authorList>
            <person name="Nascimento F.X."/>
            <person name="Hernandez A.G."/>
            <person name="Glick B.R."/>
            <person name="Rossi M.J."/>
        </authorList>
    </citation>
    <scope>NUCLEOTIDE SEQUENCE</scope>
    <source>
        <strain evidence="3">MSR2</strain>
    </source>
</reference>
<organism evidence="3 4">
    <name type="scientific">Pantoea phytobeneficialis</name>
    <dbReference type="NCBI Taxonomy" id="2052056"/>
    <lineage>
        <taxon>Bacteria</taxon>
        <taxon>Pseudomonadati</taxon>
        <taxon>Pseudomonadota</taxon>
        <taxon>Gammaproteobacteria</taxon>
        <taxon>Enterobacterales</taxon>
        <taxon>Erwiniaceae</taxon>
        <taxon>Pantoea</taxon>
    </lineage>
</organism>
<dbReference type="SUPFAM" id="SSF54909">
    <property type="entry name" value="Dimeric alpha+beta barrel"/>
    <property type="match status" value="1"/>
</dbReference>
<dbReference type="EMBL" id="JAUOOM010000040">
    <property type="protein sequence ID" value="MDO6409885.1"/>
    <property type="molecule type" value="Genomic_DNA"/>
</dbReference>
<accession>A0AAP9HAW1</accession>
<dbReference type="Proteomes" id="UP000424872">
    <property type="component" value="Plasmid pMSR2C"/>
</dbReference>
<sequence length="101" mass="11095">MTHVTVYVTYAGTTGSRFDRDYYHNKHLPLVMASFARYGLLSVAAFYPAVPQPGTVAICECIFRDDSAIEASFTSPEVTAVMADVVQFTDIAPVRVRASQI</sequence>
<geneLocation type="plasmid" evidence="3">
    <name>pMSR2C</name>
</geneLocation>
<geneLocation type="plasmid" evidence="4">
    <name>pmsr2c</name>
</geneLocation>
<dbReference type="KEGG" id="ppho:CTZ24_25200"/>
<proteinExistence type="predicted"/>
<feature type="domain" description="EthD" evidence="1">
    <location>
        <begin position="19"/>
        <end position="90"/>
    </location>
</feature>
<dbReference type="Pfam" id="PF07110">
    <property type="entry name" value="EthD"/>
    <property type="match status" value="1"/>
</dbReference>
<protein>
    <submittedName>
        <fullName evidence="2">EthD family reductase</fullName>
    </submittedName>
    <submittedName>
        <fullName evidence="3">Ethyl tert-butyl ether degradation protein EthD</fullName>
    </submittedName>
</protein>
<name>A0AAP9HAW1_9GAMM</name>
<reference evidence="2" key="3">
    <citation type="submission" date="2023-07" db="EMBL/GenBank/DDBJ databases">
        <title>The extreme plant-growth-promoting properties of Pantoea phytobeneficialis PF55 revealed by functional and genomic analysis.</title>
        <authorList>
            <person name="Nascimento F.X."/>
            <person name="Marcio R.J."/>
        </authorList>
    </citation>
    <scope>NUCLEOTIDE SEQUENCE</scope>
    <source>
        <strain evidence="2">PF55</strain>
    </source>
</reference>
<evidence type="ECO:0000313" key="2">
    <source>
        <dbReference type="EMBL" id="MDO6409885.1"/>
    </source>
</evidence>
<dbReference type="InterPro" id="IPR009799">
    <property type="entry name" value="EthD_dom"/>
</dbReference>
<dbReference type="PANTHER" id="PTHR40260">
    <property type="entry name" value="BLR8190 PROTEIN"/>
    <property type="match status" value="1"/>
</dbReference>
<evidence type="ECO:0000313" key="5">
    <source>
        <dbReference type="Proteomes" id="UP001171299"/>
    </source>
</evidence>